<dbReference type="PANTHER" id="PTHR37017:SF11">
    <property type="entry name" value="ESTERASE_LIPASE_THIOESTERASE DOMAIN-CONTAINING PROTEIN"/>
    <property type="match status" value="1"/>
</dbReference>
<proteinExistence type="predicted"/>
<protein>
    <recommendedName>
        <fullName evidence="1">AB hydrolase-1 domain-containing protein</fullName>
    </recommendedName>
</protein>
<dbReference type="AlphaFoldDB" id="A0A072PW67"/>
<dbReference type="InterPro" id="IPR052897">
    <property type="entry name" value="Sec-Metab_Biosynth_Hydrolase"/>
</dbReference>
<dbReference type="VEuPathDB" id="FungiDB:A1O9_01596"/>
<name>A0A072PW67_9EURO</name>
<feature type="domain" description="AB hydrolase-1" evidence="1">
    <location>
        <begin position="11"/>
        <end position="213"/>
    </location>
</feature>
<dbReference type="RefSeq" id="XP_013266208.1">
    <property type="nucleotide sequence ID" value="XM_013410754.1"/>
</dbReference>
<evidence type="ECO:0000313" key="2">
    <source>
        <dbReference type="EMBL" id="KEF63618.1"/>
    </source>
</evidence>
<sequence>MKEDIKSIREIILAELEAHLGTDVAILTHSHGGLPGLAAIENLDKKSRIAAGFQNRVSALLPMASLLVPAGVSGFDWGGGNIPPSIVVKNVPSPVDGKLEVEMSTPNPNPVPIELFYHDVPQKEAEHYSSLLIPQVISVFRTPVPFAGWKIVPIYYLIAEEDKAFSPEVQRMIIDQANEARLQVNPDGGKLVVVESVQASHSPFLSKLDETAAWIRRSLGETV</sequence>
<evidence type="ECO:0000313" key="3">
    <source>
        <dbReference type="Proteomes" id="UP000027920"/>
    </source>
</evidence>
<reference evidence="2 3" key="1">
    <citation type="submission" date="2013-03" db="EMBL/GenBank/DDBJ databases">
        <title>The Genome Sequence of Exophiala aquamarina CBS 119918.</title>
        <authorList>
            <consortium name="The Broad Institute Genomics Platform"/>
            <person name="Cuomo C."/>
            <person name="de Hoog S."/>
            <person name="Gorbushina A."/>
            <person name="Walker B."/>
            <person name="Young S.K."/>
            <person name="Zeng Q."/>
            <person name="Gargeya S."/>
            <person name="Fitzgerald M."/>
            <person name="Haas B."/>
            <person name="Abouelleil A."/>
            <person name="Allen A.W."/>
            <person name="Alvarado L."/>
            <person name="Arachchi H.M."/>
            <person name="Berlin A.M."/>
            <person name="Chapman S.B."/>
            <person name="Gainer-Dewar J."/>
            <person name="Goldberg J."/>
            <person name="Griggs A."/>
            <person name="Gujja S."/>
            <person name="Hansen M."/>
            <person name="Howarth C."/>
            <person name="Imamovic A."/>
            <person name="Ireland A."/>
            <person name="Larimer J."/>
            <person name="McCowan C."/>
            <person name="Murphy C."/>
            <person name="Pearson M."/>
            <person name="Poon T.W."/>
            <person name="Priest M."/>
            <person name="Roberts A."/>
            <person name="Saif S."/>
            <person name="Shea T."/>
            <person name="Sisk P."/>
            <person name="Sykes S."/>
            <person name="Wortman J."/>
            <person name="Nusbaum C."/>
            <person name="Birren B."/>
        </authorList>
    </citation>
    <scope>NUCLEOTIDE SEQUENCE [LARGE SCALE GENOMIC DNA]</scope>
    <source>
        <strain evidence="2 3">CBS 119918</strain>
    </source>
</reference>
<dbReference type="GeneID" id="25276542"/>
<dbReference type="Proteomes" id="UP000027920">
    <property type="component" value="Unassembled WGS sequence"/>
</dbReference>
<dbReference type="SUPFAM" id="SSF53474">
    <property type="entry name" value="alpha/beta-Hydrolases"/>
    <property type="match status" value="1"/>
</dbReference>
<dbReference type="STRING" id="1182545.A0A072PW67"/>
<gene>
    <name evidence="2" type="ORF">A1O9_01596</name>
</gene>
<dbReference type="Gene3D" id="3.40.50.1820">
    <property type="entry name" value="alpha/beta hydrolase"/>
    <property type="match status" value="1"/>
</dbReference>
<dbReference type="InterPro" id="IPR000073">
    <property type="entry name" value="AB_hydrolase_1"/>
</dbReference>
<accession>A0A072PW67</accession>
<dbReference type="EMBL" id="AMGV01000001">
    <property type="protein sequence ID" value="KEF63618.1"/>
    <property type="molecule type" value="Genomic_DNA"/>
</dbReference>
<keyword evidence="3" id="KW-1185">Reference proteome</keyword>
<organism evidence="2 3">
    <name type="scientific">Exophiala aquamarina CBS 119918</name>
    <dbReference type="NCBI Taxonomy" id="1182545"/>
    <lineage>
        <taxon>Eukaryota</taxon>
        <taxon>Fungi</taxon>
        <taxon>Dikarya</taxon>
        <taxon>Ascomycota</taxon>
        <taxon>Pezizomycotina</taxon>
        <taxon>Eurotiomycetes</taxon>
        <taxon>Chaetothyriomycetidae</taxon>
        <taxon>Chaetothyriales</taxon>
        <taxon>Herpotrichiellaceae</taxon>
        <taxon>Exophiala</taxon>
    </lineage>
</organism>
<dbReference type="HOGENOM" id="CLU_046066_1_0_1"/>
<dbReference type="PANTHER" id="PTHR37017">
    <property type="entry name" value="AB HYDROLASE-1 DOMAIN-CONTAINING PROTEIN-RELATED"/>
    <property type="match status" value="1"/>
</dbReference>
<evidence type="ECO:0000259" key="1">
    <source>
        <dbReference type="Pfam" id="PF12697"/>
    </source>
</evidence>
<dbReference type="OrthoDB" id="408373at2759"/>
<dbReference type="Pfam" id="PF12697">
    <property type="entry name" value="Abhydrolase_6"/>
    <property type="match status" value="1"/>
</dbReference>
<dbReference type="InterPro" id="IPR029058">
    <property type="entry name" value="AB_hydrolase_fold"/>
</dbReference>
<comment type="caution">
    <text evidence="2">The sequence shown here is derived from an EMBL/GenBank/DDBJ whole genome shotgun (WGS) entry which is preliminary data.</text>
</comment>